<feature type="domain" description="Helicase C-terminal" evidence="11">
    <location>
        <begin position="419"/>
        <end position="565"/>
    </location>
</feature>
<accession>A0A1B1N0Q8</accession>
<keyword evidence="3" id="KW-0378">Hydrolase</keyword>
<evidence type="ECO:0000256" key="2">
    <source>
        <dbReference type="ARBA" id="ARBA00022741"/>
    </source>
</evidence>
<dbReference type="PANTHER" id="PTHR11274:SF0">
    <property type="entry name" value="GENERAL TRANSCRIPTION AND DNA REPAIR FACTOR IIH HELICASE SUBUNIT XPB"/>
    <property type="match status" value="1"/>
</dbReference>
<evidence type="ECO:0000256" key="5">
    <source>
        <dbReference type="ARBA" id="ARBA00022840"/>
    </source>
</evidence>
<evidence type="ECO:0000256" key="6">
    <source>
        <dbReference type="ARBA" id="ARBA00023235"/>
    </source>
</evidence>
<dbReference type="PROSITE" id="PS51192">
    <property type="entry name" value="HELICASE_ATP_BIND_1"/>
    <property type="match status" value="1"/>
</dbReference>
<dbReference type="Proteomes" id="UP000092573">
    <property type="component" value="Chromosome"/>
</dbReference>
<dbReference type="PROSITE" id="PS51194">
    <property type="entry name" value="HELICASE_CTER"/>
    <property type="match status" value="1"/>
</dbReference>
<name>A0A1B1N0Q8_9BACL</name>
<dbReference type="PANTHER" id="PTHR11274">
    <property type="entry name" value="RAD25/XP-B DNA REPAIR HELICASE"/>
    <property type="match status" value="1"/>
</dbReference>
<dbReference type="GO" id="GO:0003677">
    <property type="term" value="F:DNA binding"/>
    <property type="evidence" value="ECO:0007669"/>
    <property type="project" value="InterPro"/>
</dbReference>
<dbReference type="GO" id="GO:0043138">
    <property type="term" value="F:3'-5' DNA helicase activity"/>
    <property type="evidence" value="ECO:0007669"/>
    <property type="project" value="UniProtKB-EC"/>
</dbReference>
<keyword evidence="5" id="KW-0067">ATP-binding</keyword>
<proteinExistence type="inferred from homology"/>
<protein>
    <recommendedName>
        <fullName evidence="8">DNA 3'-5' helicase</fullName>
        <ecNumber evidence="8">5.6.2.4</ecNumber>
    </recommendedName>
</protein>
<dbReference type="SMART" id="SM00487">
    <property type="entry name" value="DEXDc"/>
    <property type="match status" value="1"/>
</dbReference>
<sequence length="577" mass="64302">MTGQGPCMVQNDHTILLETAHAEYEAARQTLGQIAELVKTPAVFHIYRLTPLSLWHAAASGETAAGVIEKLKRLSRWSVPAKVEENIKTWIGRYGQLKLKALPGETGMLLLEAEHGEEAVLEQILQNPNLKGLNLPPASQGKVRVPAACRGLLKQELTRLGYPVLDKAGYRKGTALNFELRTALPGGRPFRLRAYQQACVEAFAGSREAGQDIAGSGVLVLPCGAGKTVIGLGAMERLQCETLILTSNITSVRQWIQELQHKTTLAPEQIGEYSGERKEVRPVTVSTYQILTHRTRKEEGFRHLPLLSGRDWGLIIYDEVHLLPAPVFRATADIQATRRLGLTATLVREDGREQDVFSLIGPKQKEVGWKELEGQGWIAEVDCREIRIPLPEELRRHYDQLGKKEQYRTAAENPNKTAAVRQLLNEHGERQVLIIGQYVEQLGHLASELGLPLITGATSQQQRSDLYAAFRAGDIRVLAVSKVANFAVDLPDASVAIQISGSYGSRQEEAQRLGRILRPKQGDNRAFFYSLVSAQTREEEFARRRQLFLAEQGYEYTILSMEDRELADGWEQTLEEA</sequence>
<evidence type="ECO:0000256" key="4">
    <source>
        <dbReference type="ARBA" id="ARBA00022806"/>
    </source>
</evidence>
<dbReference type="NCBIfam" id="NF045503">
    <property type="entry name" value="repair_heli_XPB"/>
    <property type="match status" value="1"/>
</dbReference>
<evidence type="ECO:0000256" key="9">
    <source>
        <dbReference type="ARBA" id="ARBA00048988"/>
    </source>
</evidence>
<feature type="domain" description="Helicase ATP-binding" evidence="10">
    <location>
        <begin position="208"/>
        <end position="364"/>
    </location>
</feature>
<evidence type="ECO:0000256" key="8">
    <source>
        <dbReference type="ARBA" id="ARBA00034808"/>
    </source>
</evidence>
<dbReference type="RefSeq" id="WP_068696240.1">
    <property type="nucleotide sequence ID" value="NZ_CP014167.1"/>
</dbReference>
<keyword evidence="13" id="KW-1185">Reference proteome</keyword>
<comment type="similarity">
    <text evidence="1">Belongs to the helicase family. RAD25/XPB subfamily.</text>
</comment>
<dbReference type="InterPro" id="IPR032438">
    <property type="entry name" value="ERCC3_RAD25_C"/>
</dbReference>
<evidence type="ECO:0000256" key="3">
    <source>
        <dbReference type="ARBA" id="ARBA00022801"/>
    </source>
</evidence>
<dbReference type="InterPro" id="IPR032830">
    <property type="entry name" value="XPB/Ssl2_N"/>
</dbReference>
<dbReference type="PRINTS" id="PR00851">
    <property type="entry name" value="XRODRMPGMNTB"/>
</dbReference>
<dbReference type="AlphaFoldDB" id="A0A1B1N0Q8"/>
<reference evidence="12 13" key="1">
    <citation type="submission" date="2016-01" db="EMBL/GenBank/DDBJ databases">
        <title>Complete Genome Sequence of Paenibacillus yonginensis DCY84, a novel Plant Growth-Promoting Bacteria with Elicitation of Induced Systemic Resistance.</title>
        <authorList>
            <person name="Kim Y.J."/>
            <person name="Yang D.C."/>
            <person name="Sukweenadhi J."/>
        </authorList>
    </citation>
    <scope>NUCLEOTIDE SEQUENCE [LARGE SCALE GENOMIC DNA]</scope>
    <source>
        <strain evidence="12 13">DCY84</strain>
    </source>
</reference>
<dbReference type="InterPro" id="IPR050615">
    <property type="entry name" value="ATP-dep_DNA_Helicase"/>
</dbReference>
<evidence type="ECO:0000259" key="10">
    <source>
        <dbReference type="PROSITE" id="PS51192"/>
    </source>
</evidence>
<gene>
    <name evidence="12" type="ORF">AWM70_10695</name>
</gene>
<dbReference type="InterPro" id="IPR014001">
    <property type="entry name" value="Helicase_ATP-bd"/>
</dbReference>
<dbReference type="GO" id="GO:0016787">
    <property type="term" value="F:hydrolase activity"/>
    <property type="evidence" value="ECO:0007669"/>
    <property type="project" value="UniProtKB-KW"/>
</dbReference>
<dbReference type="STRING" id="1462996.AWM70_10695"/>
<dbReference type="KEGG" id="pyg:AWM70_10695"/>
<dbReference type="EC" id="5.6.2.4" evidence="8"/>
<dbReference type="SUPFAM" id="SSF52540">
    <property type="entry name" value="P-loop containing nucleoside triphosphate hydrolases"/>
    <property type="match status" value="2"/>
</dbReference>
<keyword evidence="4 12" id="KW-0347">Helicase</keyword>
<evidence type="ECO:0000259" key="11">
    <source>
        <dbReference type="PROSITE" id="PS51194"/>
    </source>
</evidence>
<dbReference type="Pfam" id="PF13625">
    <property type="entry name" value="Helicase_C_3"/>
    <property type="match status" value="1"/>
</dbReference>
<evidence type="ECO:0000313" key="12">
    <source>
        <dbReference type="EMBL" id="ANS75012.1"/>
    </source>
</evidence>
<dbReference type="SMART" id="SM00490">
    <property type="entry name" value="HELICc"/>
    <property type="match status" value="1"/>
</dbReference>
<dbReference type="InterPro" id="IPR006935">
    <property type="entry name" value="Helicase/UvrB_N"/>
</dbReference>
<keyword evidence="6" id="KW-0413">Isomerase</keyword>
<dbReference type="InterPro" id="IPR001650">
    <property type="entry name" value="Helicase_C-like"/>
</dbReference>
<dbReference type="CDD" id="cd18789">
    <property type="entry name" value="SF2_C_XPB"/>
    <property type="match status" value="1"/>
</dbReference>
<keyword evidence="2" id="KW-0547">Nucleotide-binding</keyword>
<comment type="catalytic activity">
    <reaction evidence="7">
        <text>Couples ATP hydrolysis with the unwinding of duplex DNA by translocating in the 3'-5' direction.</text>
        <dbReference type="EC" id="5.6.2.4"/>
    </reaction>
</comment>
<dbReference type="GO" id="GO:0005524">
    <property type="term" value="F:ATP binding"/>
    <property type="evidence" value="ECO:0007669"/>
    <property type="project" value="UniProtKB-KW"/>
</dbReference>
<dbReference type="Pfam" id="PF04851">
    <property type="entry name" value="ResIII"/>
    <property type="match status" value="1"/>
</dbReference>
<evidence type="ECO:0000313" key="13">
    <source>
        <dbReference type="Proteomes" id="UP000092573"/>
    </source>
</evidence>
<dbReference type="Gene3D" id="3.40.50.300">
    <property type="entry name" value="P-loop containing nucleotide triphosphate hydrolases"/>
    <property type="match status" value="2"/>
</dbReference>
<comment type="catalytic activity">
    <reaction evidence="9">
        <text>ATP + H2O = ADP + phosphate + H(+)</text>
        <dbReference type="Rhea" id="RHEA:13065"/>
        <dbReference type="ChEBI" id="CHEBI:15377"/>
        <dbReference type="ChEBI" id="CHEBI:15378"/>
        <dbReference type="ChEBI" id="CHEBI:30616"/>
        <dbReference type="ChEBI" id="CHEBI:43474"/>
        <dbReference type="ChEBI" id="CHEBI:456216"/>
        <dbReference type="EC" id="5.6.2.4"/>
    </reaction>
</comment>
<dbReference type="InterPro" id="IPR027417">
    <property type="entry name" value="P-loop_NTPase"/>
</dbReference>
<evidence type="ECO:0000256" key="1">
    <source>
        <dbReference type="ARBA" id="ARBA00006637"/>
    </source>
</evidence>
<dbReference type="Pfam" id="PF16203">
    <property type="entry name" value="ERCC3_RAD25_C"/>
    <property type="match status" value="1"/>
</dbReference>
<dbReference type="EMBL" id="CP014167">
    <property type="protein sequence ID" value="ANS75012.1"/>
    <property type="molecule type" value="Genomic_DNA"/>
</dbReference>
<organism evidence="12 13">
    <name type="scientific">Paenibacillus yonginensis</name>
    <dbReference type="NCBI Taxonomy" id="1462996"/>
    <lineage>
        <taxon>Bacteria</taxon>
        <taxon>Bacillati</taxon>
        <taxon>Bacillota</taxon>
        <taxon>Bacilli</taxon>
        <taxon>Bacillales</taxon>
        <taxon>Paenibacillaceae</taxon>
        <taxon>Paenibacillus</taxon>
    </lineage>
</organism>
<evidence type="ECO:0000256" key="7">
    <source>
        <dbReference type="ARBA" id="ARBA00034617"/>
    </source>
</evidence>
<dbReference type="OrthoDB" id="9802848at2"/>